<proteinExistence type="predicted"/>
<feature type="domain" description="Reverse transcriptase" evidence="2">
    <location>
        <begin position="539"/>
        <end position="663"/>
    </location>
</feature>
<dbReference type="Gene3D" id="2.40.70.10">
    <property type="entry name" value="Acid Proteases"/>
    <property type="match status" value="1"/>
</dbReference>
<keyword evidence="4" id="KW-1185">Reference proteome</keyword>
<dbReference type="InterPro" id="IPR021109">
    <property type="entry name" value="Peptidase_aspartic_dom_sf"/>
</dbReference>
<evidence type="ECO:0000259" key="2">
    <source>
        <dbReference type="Pfam" id="PF00078"/>
    </source>
</evidence>
<organism evidence="4 5">
    <name type="scientific">Panagrolaimus superbus</name>
    <dbReference type="NCBI Taxonomy" id="310955"/>
    <lineage>
        <taxon>Eukaryota</taxon>
        <taxon>Metazoa</taxon>
        <taxon>Ecdysozoa</taxon>
        <taxon>Nematoda</taxon>
        <taxon>Chromadorea</taxon>
        <taxon>Rhabditida</taxon>
        <taxon>Tylenchina</taxon>
        <taxon>Panagrolaimomorpha</taxon>
        <taxon>Panagrolaimoidea</taxon>
        <taxon>Panagrolaimidae</taxon>
        <taxon>Panagrolaimus</taxon>
    </lineage>
</organism>
<dbReference type="Pfam" id="PF05585">
    <property type="entry name" value="DUF1758"/>
    <property type="match status" value="1"/>
</dbReference>
<dbReference type="AlphaFoldDB" id="A0A914YQH3"/>
<dbReference type="InterPro" id="IPR043502">
    <property type="entry name" value="DNA/RNA_pol_sf"/>
</dbReference>
<dbReference type="InterPro" id="IPR043128">
    <property type="entry name" value="Rev_trsase/Diguanyl_cyclase"/>
</dbReference>
<name>A0A914YQH3_9BILA</name>
<dbReference type="Gene3D" id="3.30.70.270">
    <property type="match status" value="1"/>
</dbReference>
<evidence type="ECO:0000259" key="3">
    <source>
        <dbReference type="Pfam" id="PF05585"/>
    </source>
</evidence>
<sequence length="947" mass="108527">MKLREIECAKSNPESLRNTVNLISNISRQLENLGVDIDNGSMKMDIISKLPDKESEELKWLLISDPENATMNHLIKKMKDLTLRAELAPKKKPFTETKSTNNYQPNIPKPDTNFEPAVKAGKIKCNLCDDPHFTSKCPKYISVDDKIKQLRIRNFCTKCSGRNHAAESCFAKILCHLCKGNHHTCLCKTNGSTRSSAFITVERKHGMLLTKDVTIINPLTKETTDTVVIFDSGSQQSYVSNEIMEQLKLEKLQDEKIQVVGFGAKSSSYTSSLIKFNIKTKVGDKLLYANSTKQIATTVPVVYAETFESIDIKTVYKTPEILIGMDYFFEFITSFEKISDNLYIVDSIVGKMLCKNIPKNESSTVASLAIESPQKTDDENDLQKFWNLENMGIKDSETNEEETAILEKFKENVKFKDNRYYVSWPEKEIHDKLPTNAALALGRLNSNFKRLSNDPKLLNDCGKIVEDQVKRGTVEVAPDIPEGDIVHYLSSHAVVTPQKTTTKVRMVFDASARISKNAPCLNDILIRGPLNVPDLGGILLRIRRGKYMLIGDIEKAFHQIYLNEKDRDAVRFFWAKDPTKPLTKDNLIIYRFVGVPFGVISSPFILWIIILLHLQKLNDERLRNIVENFYVDNIFLLVDDTKEAVEQFKTIRNHFLQASMNIREWLSNNPTINEIFPNEIRQKNTVTKVLGLNWDSEADILQIELKNDLATKKWTKREILKFIASTFDPLGFLSPVTVKGRIYLQKIFKEKLTWDESLNGNLLNQWESILKDWNGIINVPRKYVENKFPDNTNIEIHAFADASQQAYCTCIYLRIKTENGYETPLVFAKSRLQPLNKRLTIPKLEIMGIWLAGKLIIYVSKQLKLENCERFIWTDSQISYYWFQKYPKDVFVTNRLKEVLQSNATCYFIPGDLNPADLGTRGITFDELERAKSCISCNKSNNNVTKY</sequence>
<protein>
    <submittedName>
        <fullName evidence="5">Reverse transcriptase domain-containing protein</fullName>
    </submittedName>
</protein>
<dbReference type="Pfam" id="PF05380">
    <property type="entry name" value="Peptidase_A17"/>
    <property type="match status" value="1"/>
</dbReference>
<dbReference type="InterPro" id="IPR008737">
    <property type="entry name" value="DUF1758"/>
</dbReference>
<feature type="domain" description="DUF1758" evidence="3">
    <location>
        <begin position="223"/>
        <end position="354"/>
    </location>
</feature>
<dbReference type="Pfam" id="PF00078">
    <property type="entry name" value="RVT_1"/>
    <property type="match status" value="1"/>
</dbReference>
<keyword evidence="1" id="KW-0812">Transmembrane</keyword>
<dbReference type="Gene3D" id="3.10.10.10">
    <property type="entry name" value="HIV Type 1 Reverse Transcriptase, subunit A, domain 1"/>
    <property type="match status" value="1"/>
</dbReference>
<evidence type="ECO:0000313" key="4">
    <source>
        <dbReference type="Proteomes" id="UP000887577"/>
    </source>
</evidence>
<dbReference type="SUPFAM" id="SSF56672">
    <property type="entry name" value="DNA/RNA polymerases"/>
    <property type="match status" value="1"/>
</dbReference>
<dbReference type="Proteomes" id="UP000887577">
    <property type="component" value="Unplaced"/>
</dbReference>
<dbReference type="InterPro" id="IPR000477">
    <property type="entry name" value="RT_dom"/>
</dbReference>
<dbReference type="PANTHER" id="PTHR47331">
    <property type="entry name" value="PHD-TYPE DOMAIN-CONTAINING PROTEIN"/>
    <property type="match status" value="1"/>
</dbReference>
<dbReference type="WBParaSite" id="PSU_v2.g2274.t1">
    <property type="protein sequence ID" value="PSU_v2.g2274.t1"/>
    <property type="gene ID" value="PSU_v2.g2274"/>
</dbReference>
<dbReference type="InterPro" id="IPR008042">
    <property type="entry name" value="Retrotrans_Pao"/>
</dbReference>
<accession>A0A914YQH3</accession>
<keyword evidence="1" id="KW-1133">Transmembrane helix</keyword>
<evidence type="ECO:0000313" key="5">
    <source>
        <dbReference type="WBParaSite" id="PSU_v2.g2274.t1"/>
    </source>
</evidence>
<reference evidence="5" key="1">
    <citation type="submission" date="2022-11" db="UniProtKB">
        <authorList>
            <consortium name="WormBaseParasite"/>
        </authorList>
    </citation>
    <scope>IDENTIFICATION</scope>
</reference>
<evidence type="ECO:0000256" key="1">
    <source>
        <dbReference type="SAM" id="Phobius"/>
    </source>
</evidence>
<dbReference type="PANTHER" id="PTHR47331:SF5">
    <property type="entry name" value="RIBONUCLEASE H"/>
    <property type="match status" value="1"/>
</dbReference>
<keyword evidence="1" id="KW-0472">Membrane</keyword>
<feature type="transmembrane region" description="Helical" evidence="1">
    <location>
        <begin position="588"/>
        <end position="614"/>
    </location>
</feature>